<name>A0ABN7ALA1_9HEMI</name>
<sequence length="79" mass="8750">MGGDEDGRADIPQEDLNLLRGILVSSLSRENLGPVDLSPPVPAPRRNRKVTFLDPDLRVAHDSSLDGKFQLIIIFRSIE</sequence>
<gene>
    <name evidence="1" type="ORF">NTJ_05803</name>
</gene>
<accession>A0ABN7ALA1</accession>
<organism evidence="1 2">
    <name type="scientific">Nesidiocoris tenuis</name>
    <dbReference type="NCBI Taxonomy" id="355587"/>
    <lineage>
        <taxon>Eukaryota</taxon>
        <taxon>Metazoa</taxon>
        <taxon>Ecdysozoa</taxon>
        <taxon>Arthropoda</taxon>
        <taxon>Hexapoda</taxon>
        <taxon>Insecta</taxon>
        <taxon>Pterygota</taxon>
        <taxon>Neoptera</taxon>
        <taxon>Paraneoptera</taxon>
        <taxon>Hemiptera</taxon>
        <taxon>Heteroptera</taxon>
        <taxon>Panheteroptera</taxon>
        <taxon>Cimicomorpha</taxon>
        <taxon>Miridae</taxon>
        <taxon>Dicyphina</taxon>
        <taxon>Nesidiocoris</taxon>
    </lineage>
</organism>
<dbReference type="Proteomes" id="UP001307889">
    <property type="component" value="Chromosome 4"/>
</dbReference>
<reference evidence="1 2" key="1">
    <citation type="submission" date="2023-09" db="EMBL/GenBank/DDBJ databases">
        <title>Nesidiocoris tenuis whole genome shotgun sequence.</title>
        <authorList>
            <person name="Shibata T."/>
            <person name="Shimoda M."/>
            <person name="Kobayashi T."/>
            <person name="Uehara T."/>
        </authorList>
    </citation>
    <scope>NUCLEOTIDE SEQUENCE [LARGE SCALE GENOMIC DNA]</scope>
    <source>
        <strain evidence="1 2">Japan</strain>
    </source>
</reference>
<dbReference type="EMBL" id="AP028912">
    <property type="protein sequence ID" value="BES92994.1"/>
    <property type="molecule type" value="Genomic_DNA"/>
</dbReference>
<protein>
    <submittedName>
        <fullName evidence="1">Uncharacterized protein</fullName>
    </submittedName>
</protein>
<keyword evidence="2" id="KW-1185">Reference proteome</keyword>
<evidence type="ECO:0000313" key="1">
    <source>
        <dbReference type="EMBL" id="BES92994.1"/>
    </source>
</evidence>
<evidence type="ECO:0000313" key="2">
    <source>
        <dbReference type="Proteomes" id="UP001307889"/>
    </source>
</evidence>
<proteinExistence type="predicted"/>